<feature type="domain" description="Carboxymuconolactone decarboxylase-like" evidence="1">
    <location>
        <begin position="16"/>
        <end position="91"/>
    </location>
</feature>
<evidence type="ECO:0000259" key="1">
    <source>
        <dbReference type="Pfam" id="PF02627"/>
    </source>
</evidence>
<organism evidence="2 3">
    <name type="scientific">Methanosuratincola subterraneus</name>
    <dbReference type="NCBI Taxonomy" id="2593994"/>
    <lineage>
        <taxon>Archaea</taxon>
        <taxon>Thermoproteota</taxon>
        <taxon>Methanosuratincolia</taxon>
        <taxon>Candidatus Methanomethylicales</taxon>
        <taxon>Candidatus Methanomethylicaceae</taxon>
        <taxon>Candidatus Methanosuratincola (ex Vanwonterghem et al. 2016)</taxon>
    </lineage>
</organism>
<gene>
    <name evidence="2" type="ORF">Metus_1449</name>
</gene>
<protein>
    <recommendedName>
        <fullName evidence="1">Carboxymuconolactone decarboxylase-like domain-containing protein</fullName>
    </recommendedName>
</protein>
<dbReference type="SUPFAM" id="SSF69118">
    <property type="entry name" value="AhpD-like"/>
    <property type="match status" value="1"/>
</dbReference>
<accession>A0A3S3S7U2</accession>
<dbReference type="InterPro" id="IPR029032">
    <property type="entry name" value="AhpD-like"/>
</dbReference>
<evidence type="ECO:0000313" key="3">
    <source>
        <dbReference type="Proteomes" id="UP000288215"/>
    </source>
</evidence>
<dbReference type="PANTHER" id="PTHR33930">
    <property type="entry name" value="ALKYL HYDROPEROXIDE REDUCTASE AHPD"/>
    <property type="match status" value="1"/>
</dbReference>
<dbReference type="EMBL" id="RXGA01000003">
    <property type="protein sequence ID" value="RWX73475.1"/>
    <property type="molecule type" value="Genomic_DNA"/>
</dbReference>
<proteinExistence type="predicted"/>
<reference evidence="2 3" key="1">
    <citation type="submission" date="2018-12" db="EMBL/GenBank/DDBJ databases">
        <title>The complete genome of the methanogenic archaea of the candidate phylum Verstraetearchaeota, obtained from the metagenome of underground thermal water.</title>
        <authorList>
            <person name="Kadnikov V.V."/>
            <person name="Mardanov A.V."/>
            <person name="Beletsky A.V."/>
            <person name="Karnachuk O.V."/>
            <person name="Ravin N.V."/>
        </authorList>
    </citation>
    <scope>NUCLEOTIDE SEQUENCE [LARGE SCALE GENOMIC DNA]</scope>
    <source>
        <strain evidence="2">Ch88</strain>
    </source>
</reference>
<dbReference type="Pfam" id="PF02627">
    <property type="entry name" value="CMD"/>
    <property type="match status" value="1"/>
</dbReference>
<dbReference type="InterPro" id="IPR003779">
    <property type="entry name" value="CMD-like"/>
</dbReference>
<dbReference type="PANTHER" id="PTHR33930:SF2">
    <property type="entry name" value="BLR3452 PROTEIN"/>
    <property type="match status" value="1"/>
</dbReference>
<sequence>MPGDPHEAMRKIDQRLFEQVEGTRRFAFSEGAIPVKYKLLIAMAIDASHGASGGVRALAEAAMRAGATREEIGEALRVAFYISGCGSFYTAAEGLGDLLR</sequence>
<comment type="caution">
    <text evidence="2">The sequence shown here is derived from an EMBL/GenBank/DDBJ whole genome shotgun (WGS) entry which is preliminary data.</text>
</comment>
<dbReference type="GO" id="GO:0051920">
    <property type="term" value="F:peroxiredoxin activity"/>
    <property type="evidence" value="ECO:0007669"/>
    <property type="project" value="InterPro"/>
</dbReference>
<dbReference type="AlphaFoldDB" id="A0A3S3S7U2"/>
<evidence type="ECO:0000313" key="2">
    <source>
        <dbReference type="EMBL" id="RWX73475.1"/>
    </source>
</evidence>
<name>A0A3S3S7U2_METS7</name>
<dbReference type="Proteomes" id="UP000288215">
    <property type="component" value="Unassembled WGS sequence"/>
</dbReference>
<dbReference type="Gene3D" id="1.20.1290.10">
    <property type="entry name" value="AhpD-like"/>
    <property type="match status" value="1"/>
</dbReference>